<organism evidence="1 2">
    <name type="scientific">Citrus sinensis</name>
    <name type="common">Sweet orange</name>
    <name type="synonym">Citrus aurantium var. sinensis</name>
    <dbReference type="NCBI Taxonomy" id="2711"/>
    <lineage>
        <taxon>Eukaryota</taxon>
        <taxon>Viridiplantae</taxon>
        <taxon>Streptophyta</taxon>
        <taxon>Embryophyta</taxon>
        <taxon>Tracheophyta</taxon>
        <taxon>Spermatophyta</taxon>
        <taxon>Magnoliopsida</taxon>
        <taxon>eudicotyledons</taxon>
        <taxon>Gunneridae</taxon>
        <taxon>Pentapetalae</taxon>
        <taxon>rosids</taxon>
        <taxon>malvids</taxon>
        <taxon>Sapindales</taxon>
        <taxon>Rutaceae</taxon>
        <taxon>Aurantioideae</taxon>
        <taxon>Citrus</taxon>
    </lineage>
</organism>
<dbReference type="Proteomes" id="UP000829398">
    <property type="component" value="Chromosome 6"/>
</dbReference>
<comment type="caution">
    <text evidence="1">The sequence shown here is derived from an EMBL/GenBank/DDBJ whole genome shotgun (WGS) entry which is preliminary data.</text>
</comment>
<reference evidence="2" key="1">
    <citation type="journal article" date="2023" name="Hortic. Res.">
        <title>A chromosome-level phased genome enabling allele-level studies in sweet orange: a case study on citrus Huanglongbing tolerance.</title>
        <authorList>
            <person name="Wu B."/>
            <person name="Yu Q."/>
            <person name="Deng Z."/>
            <person name="Duan Y."/>
            <person name="Luo F."/>
            <person name="Gmitter F. Jr."/>
        </authorList>
    </citation>
    <scope>NUCLEOTIDE SEQUENCE [LARGE SCALE GENOMIC DNA]</scope>
    <source>
        <strain evidence="2">cv. Valencia</strain>
    </source>
</reference>
<name>A0ACB8JUT9_CITSI</name>
<accession>A0ACB8JUT9</accession>
<dbReference type="EMBL" id="CM039175">
    <property type="protein sequence ID" value="KAH9735550.1"/>
    <property type="molecule type" value="Genomic_DNA"/>
</dbReference>
<gene>
    <name evidence="1" type="ORF">KPL71_017771</name>
</gene>
<keyword evidence="2" id="KW-1185">Reference proteome</keyword>
<proteinExistence type="predicted"/>
<keyword evidence="1" id="KW-0808">Transferase</keyword>
<keyword evidence="1" id="KW-0418">Kinase</keyword>
<protein>
    <submittedName>
        <fullName evidence="1">Adenylate kinase 1</fullName>
    </submittedName>
</protein>
<evidence type="ECO:0000313" key="1">
    <source>
        <dbReference type="EMBL" id="KAH9735550.1"/>
    </source>
</evidence>
<sequence length="226" mass="25168">MMIIQFCQTCMGSSELLSFALIFLLYQTKMLISYSLCGLPQLSEIVNQGKLVSDEIIFNLLSKRLEAGQAGGESGFILDGFPRTVKQAEILEEVMDIDLVVNLKLCEDVLLEKCLGRRMCSQCGGNFNVANINVKGGNGNPSISMAPLLPPAHCMSKLITRPDDTEEVVKERLRVYNEKSQPVEEFYRNRGKLLEFDLPGGIPESWPKLLEALNLDEYEEKQSAAA</sequence>
<evidence type="ECO:0000313" key="2">
    <source>
        <dbReference type="Proteomes" id="UP000829398"/>
    </source>
</evidence>